<keyword evidence="2" id="KW-1185">Reference proteome</keyword>
<accession>A0ABQ7P219</accession>
<gene>
    <name evidence="1" type="ORF">E4U57_006314</name>
</gene>
<feature type="non-terminal residue" evidence="1">
    <location>
        <position position="94"/>
    </location>
</feature>
<comment type="caution">
    <text evidence="1">The sequence shown here is derived from an EMBL/GenBank/DDBJ whole genome shotgun (WGS) entry which is preliminary data.</text>
</comment>
<evidence type="ECO:0000313" key="1">
    <source>
        <dbReference type="EMBL" id="KAG5952188.1"/>
    </source>
</evidence>
<protein>
    <recommendedName>
        <fullName evidence="3">Reverse transcriptase domain-containing protein</fullName>
    </recommendedName>
</protein>
<dbReference type="EMBL" id="SRPR01000539">
    <property type="protein sequence ID" value="KAG5952188.1"/>
    <property type="molecule type" value="Genomic_DNA"/>
</dbReference>
<evidence type="ECO:0000313" key="2">
    <source>
        <dbReference type="Proteomes" id="UP000742024"/>
    </source>
</evidence>
<reference evidence="1 2" key="1">
    <citation type="journal article" date="2020" name="bioRxiv">
        <title>Whole genome comparisons of ergot fungi reveals the divergence and evolution of species within the genus Claviceps are the result of varying mechanisms driving genome evolution and host range expansion.</title>
        <authorList>
            <person name="Wyka S.A."/>
            <person name="Mondo S.J."/>
            <person name="Liu M."/>
            <person name="Dettman J."/>
            <person name="Nalam V."/>
            <person name="Broders K.D."/>
        </authorList>
    </citation>
    <scope>NUCLEOTIDE SEQUENCE [LARGE SCALE GENOMIC DNA]</scope>
    <source>
        <strain evidence="1 2">LM583</strain>
    </source>
</reference>
<evidence type="ECO:0008006" key="3">
    <source>
        <dbReference type="Google" id="ProtNLM"/>
    </source>
</evidence>
<name>A0ABQ7P219_9HYPO</name>
<dbReference type="Proteomes" id="UP000742024">
    <property type="component" value="Unassembled WGS sequence"/>
</dbReference>
<sequence length="94" mass="10430">MDVSAAFDTVHHGRLASSRGLRQTEALLLLDFDNLLHRRETGYGYRLPLEHPQESSISPILFPSFLVLSLHNLPGGLQKKFEPAENCSMLGVDG</sequence>
<proteinExistence type="predicted"/>
<organism evidence="1 2">
    <name type="scientific">Claviceps arundinis</name>
    <dbReference type="NCBI Taxonomy" id="1623583"/>
    <lineage>
        <taxon>Eukaryota</taxon>
        <taxon>Fungi</taxon>
        <taxon>Dikarya</taxon>
        <taxon>Ascomycota</taxon>
        <taxon>Pezizomycotina</taxon>
        <taxon>Sordariomycetes</taxon>
        <taxon>Hypocreomycetidae</taxon>
        <taxon>Hypocreales</taxon>
        <taxon>Clavicipitaceae</taxon>
        <taxon>Claviceps</taxon>
    </lineage>
</organism>